<organism evidence="1">
    <name type="scientific">Christensenella massiliensis</name>
    <dbReference type="NCBI Taxonomy" id="1805714"/>
    <lineage>
        <taxon>Bacteria</taxon>
        <taxon>Bacillati</taxon>
        <taxon>Bacillota</taxon>
        <taxon>Clostridia</taxon>
        <taxon>Christensenellales</taxon>
        <taxon>Christensenellaceae</taxon>
        <taxon>Christensenella</taxon>
    </lineage>
</organism>
<dbReference type="AlphaFoldDB" id="A0AAU8A7M2"/>
<proteinExistence type="predicted"/>
<reference evidence="1" key="1">
    <citation type="submission" date="2023-02" db="EMBL/GenBank/DDBJ databases">
        <title>Gut commensal Christensenella minuta modulates host metabolism via a new class of secondary bile acids.</title>
        <authorList>
            <person name="Liu C."/>
        </authorList>
    </citation>
    <scope>NUCLEOTIDE SEQUENCE</scope>
    <source>
        <strain evidence="1">CA70</strain>
    </source>
</reference>
<name>A0AAU8A7M2_9FIRM</name>
<gene>
    <name evidence="1" type="ORF">PUP29_09645</name>
</gene>
<accession>A0AAU8A7M2</accession>
<dbReference type="RefSeq" id="WP_079546115.1">
    <property type="nucleotide sequence ID" value="NZ_CP117826.1"/>
</dbReference>
<evidence type="ECO:0008006" key="2">
    <source>
        <dbReference type="Google" id="ProtNLM"/>
    </source>
</evidence>
<sequence length="136" mass="13804">MKLHKYDITSATPLELIPNAASAFLIGQAIKLANGTAAACAATDKPIFICMKNSAADDLEPLPVVRVNPHMELAAELSAAGTSLKAGDAVTLAADGVRVTATTTKGVFTITGFEDGNAVGDTVYGRILDADTAAAG</sequence>
<dbReference type="EMBL" id="CP117826">
    <property type="protein sequence ID" value="XCC61788.1"/>
    <property type="molecule type" value="Genomic_DNA"/>
</dbReference>
<evidence type="ECO:0000313" key="1">
    <source>
        <dbReference type="EMBL" id="XCC61788.1"/>
    </source>
</evidence>
<protein>
    <recommendedName>
        <fullName evidence="2">DUF2190 family protein</fullName>
    </recommendedName>
</protein>